<dbReference type="PANTHER" id="PTHR11102">
    <property type="entry name" value="SEL-1-LIKE PROTEIN"/>
    <property type="match status" value="1"/>
</dbReference>
<sequence>MVLPHLPFNQASAGNRVLSTRFSPTSRGTLPVSGGIASCMRHLCPDAARTHPALTLIFWIGLSATSACATTWKPPVHTVYWPRSLAGCSLQKLWKLAHAGDPEAENALGNRYLHGQGVKQDWKKAAAWYHKAALAGNARGAFNLAFAYNFGEGVPQNTHKAVYWWQQSAKDRHQPS</sequence>
<accession>A0A2W1K5Q1</accession>
<organism evidence="1 2">
    <name type="scientific">Acidithiobacillus ferrooxidans</name>
    <name type="common">Thiobacillus ferrooxidans</name>
    <dbReference type="NCBI Taxonomy" id="920"/>
    <lineage>
        <taxon>Bacteria</taxon>
        <taxon>Pseudomonadati</taxon>
        <taxon>Pseudomonadota</taxon>
        <taxon>Acidithiobacillia</taxon>
        <taxon>Acidithiobacillales</taxon>
        <taxon>Acidithiobacillaceae</taxon>
        <taxon>Acidithiobacillus</taxon>
    </lineage>
</organism>
<comment type="caution">
    <text evidence="1">The sequence shown here is derived from an EMBL/GenBank/DDBJ whole genome shotgun (WGS) entry which is preliminary data.</text>
</comment>
<dbReference type="SUPFAM" id="SSF81901">
    <property type="entry name" value="HCP-like"/>
    <property type="match status" value="1"/>
</dbReference>
<dbReference type="InterPro" id="IPR011990">
    <property type="entry name" value="TPR-like_helical_dom_sf"/>
</dbReference>
<dbReference type="InterPro" id="IPR006597">
    <property type="entry name" value="Sel1-like"/>
</dbReference>
<dbReference type="Gene3D" id="1.25.40.10">
    <property type="entry name" value="Tetratricopeptide repeat domain"/>
    <property type="match status" value="1"/>
</dbReference>
<name>A0A2W1K5Q1_ACIFR</name>
<evidence type="ECO:0000313" key="2">
    <source>
        <dbReference type="Proteomes" id="UP000248886"/>
    </source>
</evidence>
<dbReference type="PANTHER" id="PTHR11102:SF160">
    <property type="entry name" value="ERAD-ASSOCIATED E3 UBIQUITIN-PROTEIN LIGASE COMPONENT HRD3"/>
    <property type="match status" value="1"/>
</dbReference>
<evidence type="ECO:0000313" key="1">
    <source>
        <dbReference type="EMBL" id="PZD81820.1"/>
    </source>
</evidence>
<dbReference type="Pfam" id="PF08238">
    <property type="entry name" value="Sel1"/>
    <property type="match status" value="2"/>
</dbReference>
<proteinExistence type="predicted"/>
<dbReference type="EMBL" id="QKQP01000001">
    <property type="protein sequence ID" value="PZD81820.1"/>
    <property type="molecule type" value="Genomic_DNA"/>
</dbReference>
<gene>
    <name evidence="1" type="ORF">DN052_01730</name>
</gene>
<dbReference type="SMART" id="SM00671">
    <property type="entry name" value="SEL1"/>
    <property type="match status" value="2"/>
</dbReference>
<dbReference type="AlphaFoldDB" id="A0A2W1K5Q1"/>
<reference evidence="1 2" key="1">
    <citation type="submission" date="2018-06" db="EMBL/GenBank/DDBJ databases">
        <title>Draft sequence of Acidithiobacillus ferrooxidans CCM 4253.</title>
        <authorList>
            <person name="Moya-Beltran A."/>
            <person name="Castro M."/>
            <person name="Covarrubias P.C."/>
            <person name="Issotta F."/>
            <person name="Janiczek O."/>
            <person name="Mandl M."/>
            <person name="Kucera J."/>
            <person name="Quatrini R."/>
        </authorList>
    </citation>
    <scope>NUCLEOTIDE SEQUENCE [LARGE SCALE GENOMIC DNA]</scope>
    <source>
        <strain evidence="1 2">CCM 4253</strain>
    </source>
</reference>
<dbReference type="Proteomes" id="UP000248886">
    <property type="component" value="Unassembled WGS sequence"/>
</dbReference>
<protein>
    <submittedName>
        <fullName evidence="1">Sel1 repeat family protein</fullName>
    </submittedName>
</protein>
<dbReference type="InterPro" id="IPR050767">
    <property type="entry name" value="Sel1_AlgK"/>
</dbReference>